<evidence type="ECO:0000313" key="1">
    <source>
        <dbReference type="EMBL" id="GAA1911085.1"/>
    </source>
</evidence>
<dbReference type="Proteomes" id="UP001501303">
    <property type="component" value="Unassembled WGS sequence"/>
</dbReference>
<gene>
    <name evidence="1" type="ORF">GCM10009716_21250</name>
</gene>
<dbReference type="EMBL" id="BAAAMJ010000018">
    <property type="protein sequence ID" value="GAA1911085.1"/>
    <property type="molecule type" value="Genomic_DNA"/>
</dbReference>
<name>A0ABN2P6V4_9ACTN</name>
<proteinExistence type="predicted"/>
<keyword evidence="2" id="KW-1185">Reference proteome</keyword>
<accession>A0ABN2P6V4</accession>
<comment type="caution">
    <text evidence="1">The sequence shown here is derived from an EMBL/GenBank/DDBJ whole genome shotgun (WGS) entry which is preliminary data.</text>
</comment>
<reference evidence="1 2" key="1">
    <citation type="journal article" date="2019" name="Int. J. Syst. Evol. Microbiol.">
        <title>The Global Catalogue of Microorganisms (GCM) 10K type strain sequencing project: providing services to taxonomists for standard genome sequencing and annotation.</title>
        <authorList>
            <consortium name="The Broad Institute Genomics Platform"/>
            <consortium name="The Broad Institute Genome Sequencing Center for Infectious Disease"/>
            <person name="Wu L."/>
            <person name="Ma J."/>
        </authorList>
    </citation>
    <scope>NUCLEOTIDE SEQUENCE [LARGE SCALE GENOMIC DNA]</scope>
    <source>
        <strain evidence="1 2">JCM 13581</strain>
    </source>
</reference>
<evidence type="ECO:0000313" key="2">
    <source>
        <dbReference type="Proteomes" id="UP001501303"/>
    </source>
</evidence>
<organism evidence="1 2">
    <name type="scientific">Streptomyces sodiiphilus</name>
    <dbReference type="NCBI Taxonomy" id="226217"/>
    <lineage>
        <taxon>Bacteria</taxon>
        <taxon>Bacillati</taxon>
        <taxon>Actinomycetota</taxon>
        <taxon>Actinomycetes</taxon>
        <taxon>Kitasatosporales</taxon>
        <taxon>Streptomycetaceae</taxon>
        <taxon>Streptomyces</taxon>
    </lineage>
</organism>
<sequence length="61" mass="6520">MSGMKDEWVPHAAITRGVSASVWVSVPVKNQAQNSGGWRMSPHFVLGLYRAGNVLGTVLAP</sequence>
<protein>
    <submittedName>
        <fullName evidence="1">Uncharacterized protein</fullName>
    </submittedName>
</protein>